<reference evidence="2 3" key="1">
    <citation type="submission" date="2018-06" db="EMBL/GenBank/DDBJ databases">
        <title>Comparative genomics reveals the genomic features of Rhizophagus irregularis, R. cerebriforme, R. diaphanum and Gigaspora rosea, and their symbiotic lifestyle signature.</title>
        <authorList>
            <person name="Morin E."/>
            <person name="San Clemente H."/>
            <person name="Chen E.C.H."/>
            <person name="De La Providencia I."/>
            <person name="Hainaut M."/>
            <person name="Kuo A."/>
            <person name="Kohler A."/>
            <person name="Murat C."/>
            <person name="Tang N."/>
            <person name="Roy S."/>
            <person name="Loubradou J."/>
            <person name="Henrissat B."/>
            <person name="Grigoriev I.V."/>
            <person name="Corradi N."/>
            <person name="Roux C."/>
            <person name="Martin F.M."/>
        </authorList>
    </citation>
    <scope>NUCLEOTIDE SEQUENCE [LARGE SCALE GENOMIC DNA]</scope>
    <source>
        <strain evidence="2 3">DAOM 194757</strain>
    </source>
</reference>
<proteinExistence type="predicted"/>
<dbReference type="OrthoDB" id="2489532at2759"/>
<name>A0A397U3B9_9GLOM</name>
<comment type="caution">
    <text evidence="2">The sequence shown here is derived from an EMBL/GenBank/DDBJ whole genome shotgun (WGS) entry which is preliminary data.</text>
</comment>
<feature type="compositionally biased region" description="Basic and acidic residues" evidence="1">
    <location>
        <begin position="108"/>
        <end position="117"/>
    </location>
</feature>
<evidence type="ECO:0008006" key="4">
    <source>
        <dbReference type="Google" id="ProtNLM"/>
    </source>
</evidence>
<dbReference type="Gene3D" id="1.10.30.10">
    <property type="entry name" value="High mobility group box domain"/>
    <property type="match status" value="1"/>
</dbReference>
<dbReference type="Proteomes" id="UP000266673">
    <property type="component" value="Unassembled WGS sequence"/>
</dbReference>
<gene>
    <name evidence="2" type="ORF">C2G38_2221694</name>
</gene>
<evidence type="ECO:0000313" key="2">
    <source>
        <dbReference type="EMBL" id="RIB04684.1"/>
    </source>
</evidence>
<feature type="region of interest" description="Disordered" evidence="1">
    <location>
        <begin position="90"/>
        <end position="117"/>
    </location>
</feature>
<keyword evidence="3" id="KW-1185">Reference proteome</keyword>
<organism evidence="2 3">
    <name type="scientific">Gigaspora rosea</name>
    <dbReference type="NCBI Taxonomy" id="44941"/>
    <lineage>
        <taxon>Eukaryota</taxon>
        <taxon>Fungi</taxon>
        <taxon>Fungi incertae sedis</taxon>
        <taxon>Mucoromycota</taxon>
        <taxon>Glomeromycotina</taxon>
        <taxon>Glomeromycetes</taxon>
        <taxon>Diversisporales</taxon>
        <taxon>Gigasporaceae</taxon>
        <taxon>Gigaspora</taxon>
    </lineage>
</organism>
<dbReference type="EMBL" id="QKWP01002129">
    <property type="protein sequence ID" value="RIB04684.1"/>
    <property type="molecule type" value="Genomic_DNA"/>
</dbReference>
<evidence type="ECO:0000256" key="1">
    <source>
        <dbReference type="SAM" id="MobiDB-lite"/>
    </source>
</evidence>
<dbReference type="InterPro" id="IPR036910">
    <property type="entry name" value="HMG_box_dom_sf"/>
</dbReference>
<sequence>MNDFSKVIIFLINNRIRLEIQKRYQWLSNNEVSKLAGILWNMLDPKVKEEFKQLAIVEQLEFQKNNNNKKNSASGYLDIISNGLKNIIENKKTEDEESGERNNAQEPYSEKNQVKENDIHKAYNEYTSFDYHQEFGQLSLNNFDQIGVFILKGPF</sequence>
<dbReference type="AlphaFoldDB" id="A0A397U3B9"/>
<dbReference type="SUPFAM" id="SSF47095">
    <property type="entry name" value="HMG-box"/>
    <property type="match status" value="1"/>
</dbReference>
<accession>A0A397U3B9</accession>
<evidence type="ECO:0000313" key="3">
    <source>
        <dbReference type="Proteomes" id="UP000266673"/>
    </source>
</evidence>
<protein>
    <recommendedName>
        <fullName evidence="4">HMG box domain-containing protein</fullName>
    </recommendedName>
</protein>